<evidence type="ECO:0000256" key="2">
    <source>
        <dbReference type="ARBA" id="ARBA00005887"/>
    </source>
</evidence>
<evidence type="ECO:0000313" key="11">
    <source>
        <dbReference type="EMBL" id="TPX12867.1"/>
    </source>
</evidence>
<keyword evidence="6 9" id="KW-0472">Membrane</keyword>
<dbReference type="AlphaFoldDB" id="A0A507AZB7"/>
<feature type="transmembrane region" description="Helical" evidence="9">
    <location>
        <begin position="247"/>
        <end position="267"/>
    </location>
</feature>
<feature type="transmembrane region" description="Helical" evidence="9">
    <location>
        <begin position="58"/>
        <end position="78"/>
    </location>
</feature>
<name>A0A507AZB7_9PEZI</name>
<dbReference type="InterPro" id="IPR024041">
    <property type="entry name" value="NH4_transpt_AmtB-like_dom"/>
</dbReference>
<feature type="transmembrane region" description="Helical" evidence="9">
    <location>
        <begin position="126"/>
        <end position="144"/>
    </location>
</feature>
<dbReference type="Pfam" id="PF00909">
    <property type="entry name" value="Ammonium_transp"/>
    <property type="match status" value="1"/>
</dbReference>
<feature type="transmembrane region" description="Helical" evidence="9">
    <location>
        <begin position="279"/>
        <end position="307"/>
    </location>
</feature>
<keyword evidence="4 9" id="KW-0812">Transmembrane</keyword>
<reference evidence="11 12" key="1">
    <citation type="submission" date="2019-06" db="EMBL/GenBank/DDBJ databases">
        <title>Draft genome sequence of the filamentous fungus Phialemoniopsis curvata isolated from diesel fuel.</title>
        <authorList>
            <person name="Varaljay V.A."/>
            <person name="Lyon W.J."/>
            <person name="Crouch A.L."/>
            <person name="Drake C.E."/>
            <person name="Hollomon J.M."/>
            <person name="Nadeau L.J."/>
            <person name="Nunn H.S."/>
            <person name="Stevenson B.S."/>
            <person name="Bojanowski C.L."/>
            <person name="Crookes-Goodson W.J."/>
        </authorList>
    </citation>
    <scope>NUCLEOTIDE SEQUENCE [LARGE SCALE GENOMIC DNA]</scope>
    <source>
        <strain evidence="11 12">D216</strain>
    </source>
</reference>
<comment type="caution">
    <text evidence="11">The sequence shown here is derived from an EMBL/GenBank/DDBJ whole genome shotgun (WGS) entry which is preliminary data.</text>
</comment>
<evidence type="ECO:0000259" key="10">
    <source>
        <dbReference type="Pfam" id="PF00909"/>
    </source>
</evidence>
<dbReference type="OrthoDB" id="534912at2759"/>
<proteinExistence type="inferred from homology"/>
<dbReference type="InterPro" id="IPR018047">
    <property type="entry name" value="Ammonium_transpt_CS"/>
</dbReference>
<feature type="transmembrane region" description="Helical" evidence="9">
    <location>
        <begin position="327"/>
        <end position="352"/>
    </location>
</feature>
<organism evidence="11 12">
    <name type="scientific">Thyridium curvatum</name>
    <dbReference type="NCBI Taxonomy" id="1093900"/>
    <lineage>
        <taxon>Eukaryota</taxon>
        <taxon>Fungi</taxon>
        <taxon>Dikarya</taxon>
        <taxon>Ascomycota</taxon>
        <taxon>Pezizomycotina</taxon>
        <taxon>Sordariomycetes</taxon>
        <taxon>Sordariomycetidae</taxon>
        <taxon>Thyridiales</taxon>
        <taxon>Thyridiaceae</taxon>
        <taxon>Thyridium</taxon>
    </lineage>
</organism>
<feature type="compositionally biased region" description="Basic and acidic residues" evidence="8">
    <location>
        <begin position="435"/>
        <end position="446"/>
    </location>
</feature>
<keyword evidence="12" id="KW-1185">Reference proteome</keyword>
<dbReference type="EMBL" id="SKBQ01000039">
    <property type="protein sequence ID" value="TPX12867.1"/>
    <property type="molecule type" value="Genomic_DNA"/>
</dbReference>
<sequence length="446" mass="48068">MIFQSLFCACAVGLQFWLYGATLYLSRPTNPIWGNGSLVAFHNLLAQPSMANSGVPDILYAAFGFTFVTATAMILAGAMLERGRLWPSMLFLLCWTTFVYYLLAYWEWNPEGWLYKLGLYDFAGSGPVHIASGFSALAWSLMLGKRTPDGVTPMKKGLLHPKPHDPLLMCLGTILIWFGWFAFNGGSTANLSLRSIYVVVNTNFAACGGGLTWALLDYAYTKKFSLVGFCSGIISGLVGITPAAGFIMVYVAPLVGVLTATVCFYTVKYKHLIGVDDGLDIFAIHGVGGYVGDILTGIFAAKFVPALDGVSGASYDGGWWDHHWRQLGLQLAGATTCAAWSFFVSCLLLFVIDRIPGCHIRVSEAEELRGLDMAYLEDAPWEEGGDDGARLIVHEGESMAGGSGSPAAVSRTSGIQKADRGEGGDVEMAHVNAGKRSEGQEKHGKE</sequence>
<feature type="transmembrane region" description="Helical" evidence="9">
    <location>
        <begin position="223"/>
        <end position="241"/>
    </location>
</feature>
<dbReference type="InterPro" id="IPR029020">
    <property type="entry name" value="Ammonium/urea_transptr"/>
</dbReference>
<gene>
    <name evidence="11" type="ORF">E0L32_006747</name>
</gene>
<dbReference type="STRING" id="1093900.A0A507AZB7"/>
<dbReference type="PANTHER" id="PTHR43029">
    <property type="entry name" value="AMMONIUM TRANSPORTER MEP2"/>
    <property type="match status" value="1"/>
</dbReference>
<protein>
    <recommendedName>
        <fullName evidence="10">Ammonium transporter AmtB-like domain-containing protein</fullName>
    </recommendedName>
</protein>
<dbReference type="InterPro" id="IPR001905">
    <property type="entry name" value="Ammonium_transpt"/>
</dbReference>
<dbReference type="GO" id="GO:0008519">
    <property type="term" value="F:ammonium channel activity"/>
    <property type="evidence" value="ECO:0007669"/>
    <property type="project" value="InterPro"/>
</dbReference>
<keyword evidence="3" id="KW-0813">Transport</keyword>
<dbReference type="SUPFAM" id="SSF111352">
    <property type="entry name" value="Ammonium transporter"/>
    <property type="match status" value="1"/>
</dbReference>
<evidence type="ECO:0000256" key="9">
    <source>
        <dbReference type="SAM" id="Phobius"/>
    </source>
</evidence>
<dbReference type="RefSeq" id="XP_030994578.1">
    <property type="nucleotide sequence ID" value="XM_031141414.1"/>
</dbReference>
<dbReference type="PRINTS" id="PR00342">
    <property type="entry name" value="RHESUSRHD"/>
</dbReference>
<feature type="transmembrane region" description="Helical" evidence="9">
    <location>
        <begin position="165"/>
        <end position="183"/>
    </location>
</feature>
<evidence type="ECO:0000313" key="12">
    <source>
        <dbReference type="Proteomes" id="UP000319257"/>
    </source>
</evidence>
<comment type="similarity">
    <text evidence="2">Belongs to the ammonia transporter channel (TC 1.A.11.2) family.</text>
</comment>
<evidence type="ECO:0000256" key="5">
    <source>
        <dbReference type="ARBA" id="ARBA00022989"/>
    </source>
</evidence>
<dbReference type="PROSITE" id="PS01219">
    <property type="entry name" value="AMMONIUM_TRANSP"/>
    <property type="match status" value="1"/>
</dbReference>
<dbReference type="InParanoid" id="A0A507AZB7"/>
<feature type="domain" description="Ammonium transporter AmtB-like" evidence="10">
    <location>
        <begin position="1"/>
        <end position="377"/>
    </location>
</feature>
<feature type="transmembrane region" description="Helical" evidence="9">
    <location>
        <begin position="85"/>
        <end position="106"/>
    </location>
</feature>
<feature type="transmembrane region" description="Helical" evidence="9">
    <location>
        <begin position="195"/>
        <end position="216"/>
    </location>
</feature>
<dbReference type="GeneID" id="41974194"/>
<evidence type="ECO:0000256" key="6">
    <source>
        <dbReference type="ARBA" id="ARBA00023136"/>
    </source>
</evidence>
<keyword evidence="5 9" id="KW-1133">Transmembrane helix</keyword>
<feature type="region of interest" description="Disordered" evidence="8">
    <location>
        <begin position="397"/>
        <end position="446"/>
    </location>
</feature>
<comment type="subcellular location">
    <subcellularLocation>
        <location evidence="1">Membrane</location>
        <topology evidence="1">Multi-pass membrane protein</topology>
    </subcellularLocation>
</comment>
<evidence type="ECO:0000256" key="3">
    <source>
        <dbReference type="ARBA" id="ARBA00022448"/>
    </source>
</evidence>
<accession>A0A507AZB7</accession>
<keyword evidence="7" id="KW-0924">Ammonia transport</keyword>
<evidence type="ECO:0000256" key="7">
    <source>
        <dbReference type="ARBA" id="ARBA00023177"/>
    </source>
</evidence>
<evidence type="ECO:0000256" key="8">
    <source>
        <dbReference type="SAM" id="MobiDB-lite"/>
    </source>
</evidence>
<evidence type="ECO:0000256" key="1">
    <source>
        <dbReference type="ARBA" id="ARBA00004141"/>
    </source>
</evidence>
<dbReference type="InterPro" id="IPR002229">
    <property type="entry name" value="RhesusRHD"/>
</dbReference>
<evidence type="ECO:0000256" key="4">
    <source>
        <dbReference type="ARBA" id="ARBA00022692"/>
    </source>
</evidence>
<dbReference type="GO" id="GO:0005886">
    <property type="term" value="C:plasma membrane"/>
    <property type="evidence" value="ECO:0007669"/>
    <property type="project" value="InterPro"/>
</dbReference>
<dbReference type="PANTHER" id="PTHR43029:SF15">
    <property type="entry name" value="AMMONIUM TRANSPORTER"/>
    <property type="match status" value="1"/>
</dbReference>
<dbReference type="Gene3D" id="1.10.3430.10">
    <property type="entry name" value="Ammonium transporter AmtB like domains"/>
    <property type="match status" value="1"/>
</dbReference>
<dbReference type="Proteomes" id="UP000319257">
    <property type="component" value="Unassembled WGS sequence"/>
</dbReference>